<accession>M5G1F3</accession>
<name>M5G1F3_DACPD</name>
<organism evidence="2 3">
    <name type="scientific">Dacryopinax primogenitus (strain DJM 731)</name>
    <name type="common">Brown rot fungus</name>
    <dbReference type="NCBI Taxonomy" id="1858805"/>
    <lineage>
        <taxon>Eukaryota</taxon>
        <taxon>Fungi</taxon>
        <taxon>Dikarya</taxon>
        <taxon>Basidiomycota</taxon>
        <taxon>Agaricomycotina</taxon>
        <taxon>Dacrymycetes</taxon>
        <taxon>Dacrymycetales</taxon>
        <taxon>Dacrymycetaceae</taxon>
        <taxon>Dacryopinax</taxon>
    </lineage>
</organism>
<protein>
    <submittedName>
        <fullName evidence="2">Uncharacterized protein</fullName>
    </submittedName>
</protein>
<feature type="compositionally biased region" description="Low complexity" evidence="1">
    <location>
        <begin position="66"/>
        <end position="80"/>
    </location>
</feature>
<dbReference type="HOGENOM" id="CLU_162866_0_0_1"/>
<evidence type="ECO:0000256" key="1">
    <source>
        <dbReference type="SAM" id="MobiDB-lite"/>
    </source>
</evidence>
<dbReference type="RefSeq" id="XP_040628927.1">
    <property type="nucleotide sequence ID" value="XM_040770198.1"/>
</dbReference>
<dbReference type="Proteomes" id="UP000030653">
    <property type="component" value="Unassembled WGS sequence"/>
</dbReference>
<dbReference type="EMBL" id="JH795863">
    <property type="protein sequence ID" value="EJU02030.1"/>
    <property type="molecule type" value="Genomic_DNA"/>
</dbReference>
<proteinExistence type="predicted"/>
<dbReference type="AlphaFoldDB" id="M5G1F3"/>
<feature type="region of interest" description="Disordered" evidence="1">
    <location>
        <begin position="1"/>
        <end position="120"/>
    </location>
</feature>
<feature type="compositionally biased region" description="Polar residues" evidence="1">
    <location>
        <begin position="37"/>
        <end position="55"/>
    </location>
</feature>
<evidence type="ECO:0000313" key="3">
    <source>
        <dbReference type="Proteomes" id="UP000030653"/>
    </source>
</evidence>
<reference evidence="2 3" key="1">
    <citation type="journal article" date="2012" name="Science">
        <title>The Paleozoic origin of enzymatic lignin decomposition reconstructed from 31 fungal genomes.</title>
        <authorList>
            <person name="Floudas D."/>
            <person name="Binder M."/>
            <person name="Riley R."/>
            <person name="Barry K."/>
            <person name="Blanchette R.A."/>
            <person name="Henrissat B."/>
            <person name="Martinez A.T."/>
            <person name="Otillar R."/>
            <person name="Spatafora J.W."/>
            <person name="Yadav J.S."/>
            <person name="Aerts A."/>
            <person name="Benoit I."/>
            <person name="Boyd A."/>
            <person name="Carlson A."/>
            <person name="Copeland A."/>
            <person name="Coutinho P.M."/>
            <person name="de Vries R.P."/>
            <person name="Ferreira P."/>
            <person name="Findley K."/>
            <person name="Foster B."/>
            <person name="Gaskell J."/>
            <person name="Glotzer D."/>
            <person name="Gorecki P."/>
            <person name="Heitman J."/>
            <person name="Hesse C."/>
            <person name="Hori C."/>
            <person name="Igarashi K."/>
            <person name="Jurgens J.A."/>
            <person name="Kallen N."/>
            <person name="Kersten P."/>
            <person name="Kohler A."/>
            <person name="Kuees U."/>
            <person name="Kumar T.K.A."/>
            <person name="Kuo A."/>
            <person name="LaButti K."/>
            <person name="Larrondo L.F."/>
            <person name="Lindquist E."/>
            <person name="Ling A."/>
            <person name="Lombard V."/>
            <person name="Lucas S."/>
            <person name="Lundell T."/>
            <person name="Martin R."/>
            <person name="McLaughlin D.J."/>
            <person name="Morgenstern I."/>
            <person name="Morin E."/>
            <person name="Murat C."/>
            <person name="Nagy L.G."/>
            <person name="Nolan M."/>
            <person name="Ohm R.A."/>
            <person name="Patyshakuliyeva A."/>
            <person name="Rokas A."/>
            <person name="Ruiz-Duenas F.J."/>
            <person name="Sabat G."/>
            <person name="Salamov A."/>
            <person name="Samejima M."/>
            <person name="Schmutz J."/>
            <person name="Slot J.C."/>
            <person name="St John F."/>
            <person name="Stenlid J."/>
            <person name="Sun H."/>
            <person name="Sun S."/>
            <person name="Syed K."/>
            <person name="Tsang A."/>
            <person name="Wiebenga A."/>
            <person name="Young D."/>
            <person name="Pisabarro A."/>
            <person name="Eastwood D.C."/>
            <person name="Martin F."/>
            <person name="Cullen D."/>
            <person name="Grigoriev I.V."/>
            <person name="Hibbett D.S."/>
        </authorList>
    </citation>
    <scope>NUCLEOTIDE SEQUENCE [LARGE SCALE GENOMIC DNA]</scope>
    <source>
        <strain evidence="2 3">DJM-731 SS1</strain>
    </source>
</reference>
<keyword evidence="3" id="KW-1185">Reference proteome</keyword>
<evidence type="ECO:0000313" key="2">
    <source>
        <dbReference type="EMBL" id="EJU02030.1"/>
    </source>
</evidence>
<sequence length="120" mass="12420">MGSLCSRPHMPGEGQTLGSGPAPPQRTQPAGPGSRPAPQQQSSPGRTLGSTTHQPAGTPGMSVPSREAAAQAAEARAKAANTRGVNVSNPKAGKLSANLDRQKKDGRMAEEQQPERIIYD</sequence>
<dbReference type="OMA" id="HYQGGHI"/>
<dbReference type="OrthoDB" id="3359661at2759"/>
<dbReference type="GeneID" id="63685260"/>
<gene>
    <name evidence="2" type="ORF">DACRYDRAFT_116414</name>
</gene>
<feature type="compositionally biased region" description="Basic and acidic residues" evidence="1">
    <location>
        <begin position="100"/>
        <end position="120"/>
    </location>
</feature>